<comment type="caution">
    <text evidence="2">The sequence shown here is derived from an EMBL/GenBank/DDBJ whole genome shotgun (WGS) entry which is preliminary data.</text>
</comment>
<dbReference type="AlphaFoldDB" id="K0QZ07"/>
<sequence length="83" mass="8357">RGAGGGAAGLQLEVRPHPCVAVGRDGRPAAWPGLVGLSVRAAHRGEGAAAGESEGRRQDGPSSAELLRHPNTAMANAKLTLLT</sequence>
<accession>K0QZ07</accession>
<evidence type="ECO:0000313" key="3">
    <source>
        <dbReference type="Proteomes" id="UP000266841"/>
    </source>
</evidence>
<dbReference type="EMBL" id="AGNL01050072">
    <property type="protein sequence ID" value="EJK44180.1"/>
    <property type="molecule type" value="Genomic_DNA"/>
</dbReference>
<gene>
    <name evidence="2" type="ORF">THAOC_37303</name>
</gene>
<evidence type="ECO:0000256" key="1">
    <source>
        <dbReference type="SAM" id="MobiDB-lite"/>
    </source>
</evidence>
<dbReference type="Proteomes" id="UP000266841">
    <property type="component" value="Unassembled WGS sequence"/>
</dbReference>
<feature type="non-terminal residue" evidence="2">
    <location>
        <position position="1"/>
    </location>
</feature>
<proteinExistence type="predicted"/>
<protein>
    <submittedName>
        <fullName evidence="2">Uncharacterized protein</fullName>
    </submittedName>
</protein>
<organism evidence="2 3">
    <name type="scientific">Thalassiosira oceanica</name>
    <name type="common">Marine diatom</name>
    <dbReference type="NCBI Taxonomy" id="159749"/>
    <lineage>
        <taxon>Eukaryota</taxon>
        <taxon>Sar</taxon>
        <taxon>Stramenopiles</taxon>
        <taxon>Ochrophyta</taxon>
        <taxon>Bacillariophyta</taxon>
        <taxon>Coscinodiscophyceae</taxon>
        <taxon>Thalassiosirophycidae</taxon>
        <taxon>Thalassiosirales</taxon>
        <taxon>Thalassiosiraceae</taxon>
        <taxon>Thalassiosira</taxon>
    </lineage>
</organism>
<evidence type="ECO:0000313" key="2">
    <source>
        <dbReference type="EMBL" id="EJK44180.1"/>
    </source>
</evidence>
<feature type="region of interest" description="Disordered" evidence="1">
    <location>
        <begin position="45"/>
        <end position="83"/>
    </location>
</feature>
<name>K0QZ07_THAOC</name>
<keyword evidence="3" id="KW-1185">Reference proteome</keyword>
<reference evidence="2 3" key="1">
    <citation type="journal article" date="2012" name="Genome Biol.">
        <title>Genome and low-iron response of an oceanic diatom adapted to chronic iron limitation.</title>
        <authorList>
            <person name="Lommer M."/>
            <person name="Specht M."/>
            <person name="Roy A.S."/>
            <person name="Kraemer L."/>
            <person name="Andreson R."/>
            <person name="Gutowska M.A."/>
            <person name="Wolf J."/>
            <person name="Bergner S.V."/>
            <person name="Schilhabel M.B."/>
            <person name="Klostermeier U.C."/>
            <person name="Beiko R.G."/>
            <person name="Rosenstiel P."/>
            <person name="Hippler M."/>
            <person name="Laroche J."/>
        </authorList>
    </citation>
    <scope>NUCLEOTIDE SEQUENCE [LARGE SCALE GENOMIC DNA]</scope>
    <source>
        <strain evidence="2 3">CCMP1005</strain>
    </source>
</reference>